<dbReference type="EMBL" id="CAAALY010246410">
    <property type="protein sequence ID" value="VEL33798.1"/>
    <property type="molecule type" value="Genomic_DNA"/>
</dbReference>
<keyword evidence="1" id="KW-0812">Transmembrane</keyword>
<protein>
    <submittedName>
        <fullName evidence="2">Uncharacterized protein</fullName>
    </submittedName>
</protein>
<comment type="caution">
    <text evidence="2">The sequence shown here is derived from an EMBL/GenBank/DDBJ whole genome shotgun (WGS) entry which is preliminary data.</text>
</comment>
<feature type="transmembrane region" description="Helical" evidence="1">
    <location>
        <begin position="53"/>
        <end position="75"/>
    </location>
</feature>
<proteinExistence type="predicted"/>
<accession>A0A448XCX4</accession>
<dbReference type="Proteomes" id="UP000784294">
    <property type="component" value="Unassembled WGS sequence"/>
</dbReference>
<organism evidence="2 3">
    <name type="scientific">Protopolystoma xenopodis</name>
    <dbReference type="NCBI Taxonomy" id="117903"/>
    <lineage>
        <taxon>Eukaryota</taxon>
        <taxon>Metazoa</taxon>
        <taxon>Spiralia</taxon>
        <taxon>Lophotrochozoa</taxon>
        <taxon>Platyhelminthes</taxon>
        <taxon>Monogenea</taxon>
        <taxon>Polyopisthocotylea</taxon>
        <taxon>Polystomatidea</taxon>
        <taxon>Polystomatidae</taxon>
        <taxon>Protopolystoma</taxon>
    </lineage>
</organism>
<evidence type="ECO:0000256" key="1">
    <source>
        <dbReference type="SAM" id="Phobius"/>
    </source>
</evidence>
<sequence>MCDWESGGLATEHNPYEFVYCRHFYESRLGQAWVIWAVGIYMQIPGMTPCRHIVVIFSSSLLSLLFGFPFPSSAALSPASLFIRPSLYLTSIPCLPLRCLVMHCHACTIPFVFSLIFASRCPTILGRGVRRTWSIGPWTIPPTRGLLPWLNVLTRQLEPVEERGDWQPPLLGGVSTPPLLLSSTHSPVGYPNNTFYVDCPPNS</sequence>
<feature type="transmembrane region" description="Helical" evidence="1">
    <location>
        <begin position="95"/>
        <end position="118"/>
    </location>
</feature>
<dbReference type="AlphaFoldDB" id="A0A448XCX4"/>
<evidence type="ECO:0000313" key="3">
    <source>
        <dbReference type="Proteomes" id="UP000784294"/>
    </source>
</evidence>
<keyword evidence="1" id="KW-0472">Membrane</keyword>
<evidence type="ECO:0000313" key="2">
    <source>
        <dbReference type="EMBL" id="VEL33798.1"/>
    </source>
</evidence>
<name>A0A448XCX4_9PLAT</name>
<keyword evidence="1" id="KW-1133">Transmembrane helix</keyword>
<reference evidence="2" key="1">
    <citation type="submission" date="2018-11" db="EMBL/GenBank/DDBJ databases">
        <authorList>
            <consortium name="Pathogen Informatics"/>
        </authorList>
    </citation>
    <scope>NUCLEOTIDE SEQUENCE</scope>
</reference>
<gene>
    <name evidence="2" type="ORF">PXEA_LOCUS27238</name>
</gene>
<keyword evidence="3" id="KW-1185">Reference proteome</keyword>